<dbReference type="Pfam" id="PF13568">
    <property type="entry name" value="OMP_b-brl_2"/>
    <property type="match status" value="1"/>
</dbReference>
<feature type="signal peptide" evidence="1">
    <location>
        <begin position="1"/>
        <end position="21"/>
    </location>
</feature>
<feature type="chain" id="PRO_5001999289" description="Outer membrane protein beta-barrel domain-containing protein" evidence="1">
    <location>
        <begin position="22"/>
        <end position="219"/>
    </location>
</feature>
<dbReference type="InterPro" id="IPR025665">
    <property type="entry name" value="Beta-barrel_OMP_2"/>
</dbReference>
<keyword evidence="1" id="KW-0732">Signal</keyword>
<keyword evidence="4" id="KW-1185">Reference proteome</keyword>
<evidence type="ECO:0000259" key="2">
    <source>
        <dbReference type="Pfam" id="PF13568"/>
    </source>
</evidence>
<reference evidence="3 4" key="1">
    <citation type="submission" date="2014-10" db="EMBL/GenBank/DDBJ databases">
        <title>Draft genome sequence of the proteorhodopsin-containing marine bacterium Dokdonia donghaensis.</title>
        <authorList>
            <person name="Gomez-Consarnau L."/>
            <person name="Gonzalez J.M."/>
            <person name="Riedel T."/>
            <person name="Jaenicke S."/>
            <person name="Wagner-Doebler I."/>
            <person name="Fuhrman J.A."/>
        </authorList>
    </citation>
    <scope>NUCLEOTIDE SEQUENCE [LARGE SCALE GENOMIC DNA]</scope>
    <source>
        <strain evidence="3 4">DSW-1</strain>
    </source>
</reference>
<sequence>MKKLVLSFLFIAFICSTQLFAQGARIGFKAGLSYSQISGYEFSLLNQAGDTPRPAPAGAEEGRYGFAVAFLAEIPINDKISFQPEFAFSSQGNKYEGTRFDNLQLPLGLRINFNQLFVIAGPQAGIKISDPLQSKNYKSFDVSAFGAIGYHFNESVFIEARFTRGFLEVFEDDSQIIVPYTPSSDDPGANSNSLVNKDNFLINNTGNNQYFTFSVGYRL</sequence>
<dbReference type="EMBL" id="JSAQ01000001">
    <property type="protein sequence ID" value="KGO05630.1"/>
    <property type="molecule type" value="Genomic_DNA"/>
</dbReference>
<dbReference type="RefSeq" id="WP_035324674.1">
    <property type="nucleotide sequence ID" value="NZ_CP015125.1"/>
</dbReference>
<gene>
    <name evidence="3" type="ORF">NV36_01385</name>
</gene>
<evidence type="ECO:0000256" key="1">
    <source>
        <dbReference type="SAM" id="SignalP"/>
    </source>
</evidence>
<organism evidence="3 4">
    <name type="scientific">Dokdonia donghaensis DSW-1</name>
    <dbReference type="NCBI Taxonomy" id="1300343"/>
    <lineage>
        <taxon>Bacteria</taxon>
        <taxon>Pseudomonadati</taxon>
        <taxon>Bacteroidota</taxon>
        <taxon>Flavobacteriia</taxon>
        <taxon>Flavobacteriales</taxon>
        <taxon>Flavobacteriaceae</taxon>
        <taxon>Dokdonia</taxon>
    </lineage>
</organism>
<dbReference type="AlphaFoldDB" id="A0A0A2GYV9"/>
<dbReference type="Proteomes" id="UP000030140">
    <property type="component" value="Unassembled WGS sequence"/>
</dbReference>
<accession>A0A0A2GYV9</accession>
<name>A0A0A2GYV9_9FLAO</name>
<proteinExistence type="predicted"/>
<protein>
    <recommendedName>
        <fullName evidence="2">Outer membrane protein beta-barrel domain-containing protein</fullName>
    </recommendedName>
</protein>
<dbReference type="PATRIC" id="fig|1300343.5.peg.2279"/>
<evidence type="ECO:0000313" key="4">
    <source>
        <dbReference type="Proteomes" id="UP000030140"/>
    </source>
</evidence>
<evidence type="ECO:0000313" key="3">
    <source>
        <dbReference type="EMBL" id="KGO05630.1"/>
    </source>
</evidence>
<dbReference type="OrthoDB" id="1259003at2"/>
<comment type="caution">
    <text evidence="3">The sequence shown here is derived from an EMBL/GenBank/DDBJ whole genome shotgun (WGS) entry which is preliminary data.</text>
</comment>
<dbReference type="KEGG" id="ddo:I597_2259"/>
<feature type="domain" description="Outer membrane protein beta-barrel" evidence="2">
    <location>
        <begin position="20"/>
        <end position="170"/>
    </location>
</feature>